<dbReference type="Proteomes" id="UP001497522">
    <property type="component" value="Chromosome 13"/>
</dbReference>
<organism evidence="1 2">
    <name type="scientific">Sphagnum jensenii</name>
    <dbReference type="NCBI Taxonomy" id="128206"/>
    <lineage>
        <taxon>Eukaryota</taxon>
        <taxon>Viridiplantae</taxon>
        <taxon>Streptophyta</taxon>
        <taxon>Embryophyta</taxon>
        <taxon>Bryophyta</taxon>
        <taxon>Sphagnophytina</taxon>
        <taxon>Sphagnopsida</taxon>
        <taxon>Sphagnales</taxon>
        <taxon>Sphagnaceae</taxon>
        <taxon>Sphagnum</taxon>
    </lineage>
</organism>
<gene>
    <name evidence="1" type="ORF">CSSPJE1EN2_LOCUS5927</name>
</gene>
<dbReference type="EMBL" id="OZ023714">
    <property type="protein sequence ID" value="CAK9862932.1"/>
    <property type="molecule type" value="Genomic_DNA"/>
</dbReference>
<protein>
    <submittedName>
        <fullName evidence="1">Uncharacterized protein</fullName>
    </submittedName>
</protein>
<accession>A0ABP1AK73</accession>
<keyword evidence="2" id="KW-1185">Reference proteome</keyword>
<sequence>MQEAAADWKAIVTWEVAAQECDIPIGEAGLEKAIPEAVTAVRKQIAALEVAVVLRIQELTVALKGAVTQDASLEFWVLESPAASKTLEVTKQSLALLWNDYWSNVAQVALYAWHKESPEAFETWQKAWKEPRGAASEAWKEPGEAASEAWQMAKTALHQAKMAHQNVVAAWNEARRVPVFSPDLANLHGADQLQSEVTTTRPHSHYGLAPKKFFTAVLTEHVQNQSSVVETSLNLKQELHSEVAIPRQLYMLWICTGEVFDCASD</sequence>
<name>A0ABP1AK73_9BRYO</name>
<evidence type="ECO:0000313" key="1">
    <source>
        <dbReference type="EMBL" id="CAK9862932.1"/>
    </source>
</evidence>
<reference evidence="1" key="1">
    <citation type="submission" date="2024-03" db="EMBL/GenBank/DDBJ databases">
        <authorList>
            <consortium name="ELIXIR-Norway"/>
            <consortium name="Elixir Norway"/>
        </authorList>
    </citation>
    <scope>NUCLEOTIDE SEQUENCE</scope>
</reference>
<proteinExistence type="predicted"/>
<evidence type="ECO:0000313" key="2">
    <source>
        <dbReference type="Proteomes" id="UP001497522"/>
    </source>
</evidence>